<dbReference type="RefSeq" id="WP_165923017.1">
    <property type="nucleotide sequence ID" value="NZ_BHVT01000077.1"/>
</dbReference>
<comment type="caution">
    <text evidence="2">The sequence shown here is derived from an EMBL/GenBank/DDBJ whole genome shotgun (WGS) entry which is preliminary data.</text>
</comment>
<dbReference type="EMBL" id="SMCO01000022">
    <property type="protein sequence ID" value="TCV82342.1"/>
    <property type="molecule type" value="Genomic_DNA"/>
</dbReference>
<protein>
    <submittedName>
        <fullName evidence="2">TRAP transporter TatT component family protein</fullName>
    </submittedName>
</protein>
<dbReference type="Gene3D" id="1.25.40.920">
    <property type="entry name" value="TRAP transporter T-component"/>
    <property type="match status" value="1"/>
</dbReference>
<dbReference type="InterPro" id="IPR031823">
    <property type="entry name" value="TatT"/>
</dbReference>
<reference evidence="2 3" key="1">
    <citation type="submission" date="2019-03" db="EMBL/GenBank/DDBJ databases">
        <title>Genomic Encyclopedia of Type Strains, Phase IV (KMG-IV): sequencing the most valuable type-strain genomes for metagenomic binning, comparative biology and taxonomic classification.</title>
        <authorList>
            <person name="Goeker M."/>
        </authorList>
    </citation>
    <scope>NUCLEOTIDE SEQUENCE [LARGE SCALE GENOMIC DNA]</scope>
    <source>
        <strain evidence="2 3">DSM 100309</strain>
    </source>
</reference>
<sequence length="290" mass="32409">MNMHFSRLLTVSLCALLLNACSMGQIVARSTVSIMDSGVIAMNHETDLELAKAAIPANIKLVEGMIQEVPTNRELRIYAAQGFYGYAFGFVEDENHERASSLYQRGLKHAFAALATFGLKGDIQSMRNDTLQQNISHLDSNAVPALFWAASNWAKLIDLNRDDPSRIAELSKVSSLMQRVIELDENYYYGGPQLFFGVWHGSRPPMLGGDFALSEKHFKKARDLTQGKLLIVDLLYAQYLSVQQADRKTFHDKLTAIVNAPPDIFPEMALVNAISQRKARLLLTKEGELF</sequence>
<proteinExistence type="predicted"/>
<dbReference type="AlphaFoldDB" id="A0A4R3XTV7"/>
<dbReference type="InterPro" id="IPR038537">
    <property type="entry name" value="TatT_sf"/>
</dbReference>
<feature type="signal peptide" evidence="1">
    <location>
        <begin position="1"/>
        <end position="24"/>
    </location>
</feature>
<evidence type="ECO:0000256" key="1">
    <source>
        <dbReference type="SAM" id="SignalP"/>
    </source>
</evidence>
<evidence type="ECO:0000313" key="2">
    <source>
        <dbReference type="EMBL" id="TCV82342.1"/>
    </source>
</evidence>
<name>A0A4R3XTV7_9PROT</name>
<feature type="chain" id="PRO_5020752156" evidence="1">
    <location>
        <begin position="25"/>
        <end position="290"/>
    </location>
</feature>
<keyword evidence="3" id="KW-1185">Reference proteome</keyword>
<evidence type="ECO:0000313" key="3">
    <source>
        <dbReference type="Proteomes" id="UP000295367"/>
    </source>
</evidence>
<organism evidence="2 3">
    <name type="scientific">Sulfurirhabdus autotrophica</name>
    <dbReference type="NCBI Taxonomy" id="1706046"/>
    <lineage>
        <taxon>Bacteria</taxon>
        <taxon>Pseudomonadati</taxon>
        <taxon>Pseudomonadota</taxon>
        <taxon>Betaproteobacteria</taxon>
        <taxon>Nitrosomonadales</taxon>
        <taxon>Sulfuricellaceae</taxon>
        <taxon>Sulfurirhabdus</taxon>
    </lineage>
</organism>
<dbReference type="Proteomes" id="UP000295367">
    <property type="component" value="Unassembled WGS sequence"/>
</dbReference>
<keyword evidence="1" id="KW-0732">Signal</keyword>
<gene>
    <name evidence="2" type="ORF">EDC63_12234</name>
</gene>
<dbReference type="Pfam" id="PF16811">
    <property type="entry name" value="TAtT"/>
    <property type="match status" value="1"/>
</dbReference>
<accession>A0A4R3XTV7</accession>